<reference evidence="1" key="1">
    <citation type="submission" date="2021-02" db="EMBL/GenBank/DDBJ databases">
        <authorList>
            <person name="Nowell W R."/>
        </authorList>
    </citation>
    <scope>NUCLEOTIDE SEQUENCE</scope>
</reference>
<evidence type="ECO:0000313" key="2">
    <source>
        <dbReference type="Proteomes" id="UP000663836"/>
    </source>
</evidence>
<proteinExistence type="predicted"/>
<dbReference type="EMBL" id="CAJOBD010053561">
    <property type="protein sequence ID" value="CAF4359281.1"/>
    <property type="molecule type" value="Genomic_DNA"/>
</dbReference>
<protein>
    <submittedName>
        <fullName evidence="1">Uncharacterized protein</fullName>
    </submittedName>
</protein>
<organism evidence="1 2">
    <name type="scientific">Rotaria sordida</name>
    <dbReference type="NCBI Taxonomy" id="392033"/>
    <lineage>
        <taxon>Eukaryota</taxon>
        <taxon>Metazoa</taxon>
        <taxon>Spiralia</taxon>
        <taxon>Gnathifera</taxon>
        <taxon>Rotifera</taxon>
        <taxon>Eurotatoria</taxon>
        <taxon>Bdelloidea</taxon>
        <taxon>Philodinida</taxon>
        <taxon>Philodinidae</taxon>
        <taxon>Rotaria</taxon>
    </lineage>
</organism>
<accession>A0A820LLF3</accession>
<comment type="caution">
    <text evidence="1">The sequence shown here is derived from an EMBL/GenBank/DDBJ whole genome shotgun (WGS) entry which is preliminary data.</text>
</comment>
<sequence>MDSSSPSSSSSS</sequence>
<gene>
    <name evidence="1" type="ORF">JBS370_LOCUS42184</name>
</gene>
<name>A0A820LLF3_9BILA</name>
<dbReference type="Proteomes" id="UP000663836">
    <property type="component" value="Unassembled WGS sequence"/>
</dbReference>
<evidence type="ECO:0000313" key="1">
    <source>
        <dbReference type="EMBL" id="CAF4359281.1"/>
    </source>
</evidence>
<feature type="non-terminal residue" evidence="1">
    <location>
        <position position="12"/>
    </location>
</feature>